<dbReference type="Proteomes" id="UP000010448">
    <property type="component" value="Unassembled WGS sequence"/>
</dbReference>
<dbReference type="NCBIfam" id="TIGR02601">
    <property type="entry name" value="autotrns_rpt"/>
    <property type="match status" value="1"/>
</dbReference>
<dbReference type="AlphaFoldDB" id="A0A7K4ENN7"/>
<dbReference type="RefSeq" id="WP_170395269.1">
    <property type="nucleotide sequence ID" value="NZ_AMWJ02000006.1"/>
</dbReference>
<dbReference type="Pfam" id="PF12951">
    <property type="entry name" value="PATR"/>
    <property type="match status" value="1"/>
</dbReference>
<accession>A0A7K4ENN7</accession>
<comment type="caution">
    <text evidence="2">The sequence shown here is derived from an EMBL/GenBank/DDBJ whole genome shotgun (WGS) entry which is preliminary data.</text>
</comment>
<reference evidence="2 3" key="1">
    <citation type="journal article" date="2013" name="Genome Announc.">
        <title>Genome Sequence of Naphthalene-Degrading Soil Bacterium Pseudomonas putida CSV86.</title>
        <authorList>
            <person name="Phale P.S."/>
            <person name="Paliwal V."/>
            <person name="Raju S.C."/>
            <person name="Modak A."/>
            <person name="Purohit H.J."/>
        </authorList>
    </citation>
    <scope>NUCLEOTIDE SEQUENCE [LARGE SCALE GENOMIC DNA]</scope>
    <source>
        <strain evidence="2 3">CSV86</strain>
    </source>
</reference>
<evidence type="ECO:0000313" key="3">
    <source>
        <dbReference type="Proteomes" id="UP000010448"/>
    </source>
</evidence>
<name>A0A7K4ENN7_9PSED</name>
<evidence type="ECO:0000313" key="2">
    <source>
        <dbReference type="EMBL" id="NNJ18949.1"/>
    </source>
</evidence>
<dbReference type="SUPFAM" id="SSF51126">
    <property type="entry name" value="Pectin lyase-like"/>
    <property type="match status" value="1"/>
</dbReference>
<keyword evidence="3" id="KW-1185">Reference proteome</keyword>
<protein>
    <submittedName>
        <fullName evidence="2">Uncharacterized protein</fullName>
    </submittedName>
</protein>
<dbReference type="EMBL" id="AMWJ02000006">
    <property type="protein sequence ID" value="NNJ18949.1"/>
    <property type="molecule type" value="Genomic_DNA"/>
</dbReference>
<organism evidence="2 3">
    <name type="scientific">Pseudomonas bharatica CSV86</name>
    <dbReference type="NCBI Taxonomy" id="1005395"/>
    <lineage>
        <taxon>Bacteria</taxon>
        <taxon>Pseudomonadati</taxon>
        <taxon>Pseudomonadota</taxon>
        <taxon>Gammaproteobacteria</taxon>
        <taxon>Pseudomonadales</taxon>
        <taxon>Pseudomonadaceae</taxon>
        <taxon>Pseudomonas</taxon>
        <taxon>Pseudomonas bharatica</taxon>
    </lineage>
</organism>
<dbReference type="InterPro" id="IPR013425">
    <property type="entry name" value="Autotrns_rpt"/>
</dbReference>
<evidence type="ECO:0000256" key="1">
    <source>
        <dbReference type="ARBA" id="ARBA00022729"/>
    </source>
</evidence>
<sequence length="84" mass="8504">MWTARPYRRNHYRQRRGLGAAVAGATVSNGITSVPSLLVSNSANGLVLSGVLTGAGALTKTGTGNLTLSGANDFSGAPPWPPAP</sequence>
<dbReference type="InterPro" id="IPR011050">
    <property type="entry name" value="Pectin_lyase_fold/virulence"/>
</dbReference>
<gene>
    <name evidence="2" type="ORF">CSV86_029475</name>
</gene>
<proteinExistence type="predicted"/>
<keyword evidence="1" id="KW-0732">Signal</keyword>